<evidence type="ECO:0000256" key="2">
    <source>
        <dbReference type="ARBA" id="ARBA00008072"/>
    </source>
</evidence>
<organism evidence="7 8">
    <name type="scientific">Chelatococcus composti</name>
    <dbReference type="NCBI Taxonomy" id="1743235"/>
    <lineage>
        <taxon>Bacteria</taxon>
        <taxon>Pseudomonadati</taxon>
        <taxon>Pseudomonadota</taxon>
        <taxon>Alphaproteobacteria</taxon>
        <taxon>Hyphomicrobiales</taxon>
        <taxon>Chelatococcaceae</taxon>
        <taxon>Chelatococcus</taxon>
    </lineage>
</organism>
<evidence type="ECO:0000259" key="6">
    <source>
        <dbReference type="Pfam" id="PF00107"/>
    </source>
</evidence>
<dbReference type="EMBL" id="JACHEH010000003">
    <property type="protein sequence ID" value="MBB6167964.1"/>
    <property type="molecule type" value="Genomic_DNA"/>
</dbReference>
<protein>
    <submittedName>
        <fullName evidence="7">Threonine dehydrogenase-like Zn-dependent dehydrogenase</fullName>
    </submittedName>
</protein>
<comment type="similarity">
    <text evidence="2">Belongs to the zinc-containing alcohol dehydrogenase family.</text>
</comment>
<evidence type="ECO:0000256" key="5">
    <source>
        <dbReference type="ARBA" id="ARBA00023002"/>
    </source>
</evidence>
<feature type="domain" description="Alcohol dehydrogenase-like C-terminal" evidence="6">
    <location>
        <begin position="165"/>
        <end position="282"/>
    </location>
</feature>
<dbReference type="Gene3D" id="3.40.50.720">
    <property type="entry name" value="NAD(P)-binding Rossmann-like Domain"/>
    <property type="match status" value="1"/>
</dbReference>
<name>A0A841KAR4_9HYPH</name>
<sequence length="332" mass="34749">MGISASNGEGSGIFALWYVARRHAELRPVAPVVPGAGEVMVRTLFSGISRGTERLVFNGLCRPRHNRRMCAPMQEGTFPFPVKYGYCAVGVVEAGAADLVGRTVFALHPHQQLFTAPAVAVAVVPEAVPARRAVLAANMETALNGVWDAGAGPGDRIVVVGAGVVGLLVTFLCAGLPGAEVTVVDTDPARAEVARRLGASFALPGRARGEADVVIHASGTPAGLATALELCGDEATLVEMSWYGDEAVSVHLGGEFHARRLRLVSSQVGQVAASRRPRWEPARRLAKALALLADPRLDDLITGEVAFADLPAALPAILDEGAQGLMTAVRYQ</sequence>
<dbReference type="SUPFAM" id="SSF50129">
    <property type="entry name" value="GroES-like"/>
    <property type="match status" value="1"/>
</dbReference>
<keyword evidence="4" id="KW-0862">Zinc</keyword>
<dbReference type="GO" id="GO:0046872">
    <property type="term" value="F:metal ion binding"/>
    <property type="evidence" value="ECO:0007669"/>
    <property type="project" value="UniProtKB-KW"/>
</dbReference>
<keyword evidence="5" id="KW-0560">Oxidoreductase</keyword>
<comment type="cofactor">
    <cofactor evidence="1">
        <name>Zn(2+)</name>
        <dbReference type="ChEBI" id="CHEBI:29105"/>
    </cofactor>
</comment>
<dbReference type="InterPro" id="IPR013149">
    <property type="entry name" value="ADH-like_C"/>
</dbReference>
<keyword evidence="3" id="KW-0479">Metal-binding</keyword>
<dbReference type="GO" id="GO:0016491">
    <property type="term" value="F:oxidoreductase activity"/>
    <property type="evidence" value="ECO:0007669"/>
    <property type="project" value="UniProtKB-KW"/>
</dbReference>
<gene>
    <name evidence="7" type="ORF">HNQ73_001587</name>
</gene>
<dbReference type="CDD" id="cd08255">
    <property type="entry name" value="2-desacetyl-2-hydroxyethyl_bacteriochlorophyllide_like"/>
    <property type="match status" value="1"/>
</dbReference>
<dbReference type="InterPro" id="IPR036291">
    <property type="entry name" value="NAD(P)-bd_dom_sf"/>
</dbReference>
<dbReference type="PANTHER" id="PTHR43350:SF19">
    <property type="entry name" value="D-GULOSIDE 3-DEHYDROGENASE"/>
    <property type="match status" value="1"/>
</dbReference>
<evidence type="ECO:0000256" key="4">
    <source>
        <dbReference type="ARBA" id="ARBA00022833"/>
    </source>
</evidence>
<keyword evidence="8" id="KW-1185">Reference proteome</keyword>
<dbReference type="Pfam" id="PF00107">
    <property type="entry name" value="ADH_zinc_N"/>
    <property type="match status" value="1"/>
</dbReference>
<comment type="caution">
    <text evidence="7">The sequence shown here is derived from an EMBL/GenBank/DDBJ whole genome shotgun (WGS) entry which is preliminary data.</text>
</comment>
<dbReference type="Gene3D" id="3.90.180.10">
    <property type="entry name" value="Medium-chain alcohol dehydrogenases, catalytic domain"/>
    <property type="match status" value="1"/>
</dbReference>
<evidence type="ECO:0000313" key="8">
    <source>
        <dbReference type="Proteomes" id="UP000588017"/>
    </source>
</evidence>
<reference evidence="7 8" key="1">
    <citation type="submission" date="2020-08" db="EMBL/GenBank/DDBJ databases">
        <title>Genomic Encyclopedia of Type Strains, Phase IV (KMG-IV): sequencing the most valuable type-strain genomes for metagenomic binning, comparative biology and taxonomic classification.</title>
        <authorList>
            <person name="Goeker M."/>
        </authorList>
    </citation>
    <scope>NUCLEOTIDE SEQUENCE [LARGE SCALE GENOMIC DNA]</scope>
    <source>
        <strain evidence="7 8">DSM 101465</strain>
    </source>
</reference>
<dbReference type="Proteomes" id="UP000588017">
    <property type="component" value="Unassembled WGS sequence"/>
</dbReference>
<accession>A0A841KAR4</accession>
<evidence type="ECO:0000256" key="1">
    <source>
        <dbReference type="ARBA" id="ARBA00001947"/>
    </source>
</evidence>
<dbReference type="SUPFAM" id="SSF51735">
    <property type="entry name" value="NAD(P)-binding Rossmann-fold domains"/>
    <property type="match status" value="1"/>
</dbReference>
<evidence type="ECO:0000256" key="3">
    <source>
        <dbReference type="ARBA" id="ARBA00022723"/>
    </source>
</evidence>
<dbReference type="RefSeq" id="WP_183333967.1">
    <property type="nucleotide sequence ID" value="NZ_BMHX01000003.1"/>
</dbReference>
<dbReference type="PANTHER" id="PTHR43350">
    <property type="entry name" value="NAD-DEPENDENT ALCOHOL DEHYDROGENASE"/>
    <property type="match status" value="1"/>
</dbReference>
<proteinExistence type="inferred from homology"/>
<evidence type="ECO:0000313" key="7">
    <source>
        <dbReference type="EMBL" id="MBB6167964.1"/>
    </source>
</evidence>
<dbReference type="AlphaFoldDB" id="A0A841KAR4"/>
<dbReference type="InterPro" id="IPR011032">
    <property type="entry name" value="GroES-like_sf"/>
</dbReference>